<proteinExistence type="predicted"/>
<dbReference type="Pfam" id="PF00881">
    <property type="entry name" value="Nitroreductase"/>
    <property type="match status" value="1"/>
</dbReference>
<dbReference type="InterPro" id="IPR000415">
    <property type="entry name" value="Nitroreductase-like"/>
</dbReference>
<evidence type="ECO:0000313" key="5">
    <source>
        <dbReference type="EMBL" id="CAB4602717.1"/>
    </source>
</evidence>
<sequence>MSDAENLYSILSTTRSIRRISDKPVDNATLERIMQAAVWAPSGGNRQPWRIIAVRDRDLKQQLGSLYAAQWALYVDMNMKRVEGQPQEIIDQVSKGLAVGTQLAESLVDVPVVSLFVFDTREVFVTDGNLGRVSVVGGASLYPAVQNLLLAARAEGLGGVLTTLISSVEPQVRELLDIPEHWGVYAMVPLGYPKGSHGPLRRAPLSHMVKYDRWTD</sequence>
<name>A0A6J6GN81_9ZZZZ</name>
<keyword evidence="1" id="KW-0285">Flavoprotein</keyword>
<evidence type="ECO:0000256" key="1">
    <source>
        <dbReference type="ARBA" id="ARBA00022630"/>
    </source>
</evidence>
<dbReference type="Gene3D" id="3.40.109.10">
    <property type="entry name" value="NADH Oxidase"/>
    <property type="match status" value="1"/>
</dbReference>
<dbReference type="EMBL" id="CAEZUL010000093">
    <property type="protein sequence ID" value="CAB4602717.1"/>
    <property type="molecule type" value="Genomic_DNA"/>
</dbReference>
<dbReference type="InterPro" id="IPR029479">
    <property type="entry name" value="Nitroreductase"/>
</dbReference>
<dbReference type="SUPFAM" id="SSF55469">
    <property type="entry name" value="FMN-dependent nitroreductase-like"/>
    <property type="match status" value="1"/>
</dbReference>
<keyword evidence="2" id="KW-0288">FMN</keyword>
<evidence type="ECO:0000259" key="4">
    <source>
        <dbReference type="Pfam" id="PF00881"/>
    </source>
</evidence>
<dbReference type="PANTHER" id="PTHR23026:SF90">
    <property type="entry name" value="IODOTYROSINE DEIODINASE 1"/>
    <property type="match status" value="1"/>
</dbReference>
<evidence type="ECO:0000256" key="3">
    <source>
        <dbReference type="ARBA" id="ARBA00023002"/>
    </source>
</evidence>
<dbReference type="InterPro" id="IPR050627">
    <property type="entry name" value="Nitroreductase/BluB"/>
</dbReference>
<accession>A0A6J6GN81</accession>
<feature type="domain" description="Nitroreductase" evidence="4">
    <location>
        <begin position="13"/>
        <end position="192"/>
    </location>
</feature>
<reference evidence="5" key="1">
    <citation type="submission" date="2020-05" db="EMBL/GenBank/DDBJ databases">
        <authorList>
            <person name="Chiriac C."/>
            <person name="Salcher M."/>
            <person name="Ghai R."/>
            <person name="Kavagutti S V."/>
        </authorList>
    </citation>
    <scope>NUCLEOTIDE SEQUENCE</scope>
</reference>
<dbReference type="PANTHER" id="PTHR23026">
    <property type="entry name" value="NADPH NITROREDUCTASE"/>
    <property type="match status" value="1"/>
</dbReference>
<keyword evidence="3" id="KW-0560">Oxidoreductase</keyword>
<dbReference type="GO" id="GO:0016491">
    <property type="term" value="F:oxidoreductase activity"/>
    <property type="evidence" value="ECO:0007669"/>
    <property type="project" value="UniProtKB-KW"/>
</dbReference>
<dbReference type="CDD" id="cd02062">
    <property type="entry name" value="Nitro_FMN_reductase"/>
    <property type="match status" value="1"/>
</dbReference>
<dbReference type="AlphaFoldDB" id="A0A6J6GN81"/>
<evidence type="ECO:0000256" key="2">
    <source>
        <dbReference type="ARBA" id="ARBA00022643"/>
    </source>
</evidence>
<gene>
    <name evidence="5" type="ORF">UFOPK1808_00882</name>
</gene>
<organism evidence="5">
    <name type="scientific">freshwater metagenome</name>
    <dbReference type="NCBI Taxonomy" id="449393"/>
    <lineage>
        <taxon>unclassified sequences</taxon>
        <taxon>metagenomes</taxon>
        <taxon>ecological metagenomes</taxon>
    </lineage>
</organism>
<protein>
    <submittedName>
        <fullName evidence="5">Unannotated protein</fullName>
    </submittedName>
</protein>